<protein>
    <submittedName>
        <fullName evidence="1">Uncharacterized protein</fullName>
    </submittedName>
</protein>
<accession>A0A926ITU3</accession>
<dbReference type="AlphaFoldDB" id="A0A926ITU3"/>
<comment type="caution">
    <text evidence="1">The sequence shown here is derived from an EMBL/GenBank/DDBJ whole genome shotgun (WGS) entry which is preliminary data.</text>
</comment>
<dbReference type="EMBL" id="JACRTE010000034">
    <property type="protein sequence ID" value="MBC8597466.1"/>
    <property type="molecule type" value="Genomic_DNA"/>
</dbReference>
<evidence type="ECO:0000313" key="2">
    <source>
        <dbReference type="Proteomes" id="UP000647416"/>
    </source>
</evidence>
<proteinExistence type="predicted"/>
<sequence>MRKVVNKTEEQIMREKKTYHNTELLLKKYREVVWSIEVSAIQAQISFEVEMGCKLEEFLEMSYAAGADLAGTEIHEQMRTLERNKKMLKIIESAVNLLKRKQDNG</sequence>
<name>A0A926ITU3_9FIRM</name>
<organism evidence="1 2">
    <name type="scientific">Qingrenia yutianensis</name>
    <dbReference type="NCBI Taxonomy" id="2763676"/>
    <lineage>
        <taxon>Bacteria</taxon>
        <taxon>Bacillati</taxon>
        <taxon>Bacillota</taxon>
        <taxon>Clostridia</taxon>
        <taxon>Eubacteriales</taxon>
        <taxon>Oscillospiraceae</taxon>
        <taxon>Qingrenia</taxon>
    </lineage>
</organism>
<reference evidence="1" key="1">
    <citation type="submission" date="2020-08" db="EMBL/GenBank/DDBJ databases">
        <title>Genome public.</title>
        <authorList>
            <person name="Liu C."/>
            <person name="Sun Q."/>
        </authorList>
    </citation>
    <scope>NUCLEOTIDE SEQUENCE</scope>
    <source>
        <strain evidence="1">NSJ-50</strain>
    </source>
</reference>
<gene>
    <name evidence="1" type="ORF">H8706_11425</name>
</gene>
<feature type="non-terminal residue" evidence="1">
    <location>
        <position position="105"/>
    </location>
</feature>
<evidence type="ECO:0000313" key="1">
    <source>
        <dbReference type="EMBL" id="MBC8597466.1"/>
    </source>
</evidence>
<dbReference type="Proteomes" id="UP000647416">
    <property type="component" value="Unassembled WGS sequence"/>
</dbReference>
<keyword evidence="2" id="KW-1185">Reference proteome</keyword>